<dbReference type="EMBL" id="DF196808">
    <property type="protein sequence ID" value="GAD28567.1"/>
    <property type="molecule type" value="Genomic_DNA"/>
</dbReference>
<evidence type="ECO:0000313" key="2">
    <source>
        <dbReference type="Proteomes" id="UP000030675"/>
    </source>
</evidence>
<name>V5F6V5_PHOLE</name>
<dbReference type="eggNOG" id="ENOG5031Q06">
    <property type="taxonomic scope" value="Bacteria"/>
</dbReference>
<organism evidence="1 2">
    <name type="scientific">Photobacterium leiognathi lrivu.4.1</name>
    <dbReference type="NCBI Taxonomy" id="1248232"/>
    <lineage>
        <taxon>Bacteria</taxon>
        <taxon>Pseudomonadati</taxon>
        <taxon>Pseudomonadota</taxon>
        <taxon>Gammaproteobacteria</taxon>
        <taxon>Vibrionales</taxon>
        <taxon>Vibrionaceae</taxon>
        <taxon>Photobacterium</taxon>
    </lineage>
</organism>
<evidence type="ECO:0000313" key="1">
    <source>
        <dbReference type="EMBL" id="GAD28567.1"/>
    </source>
</evidence>
<sequence>MNTLFFVSHSHENNVSYEDVVDWNPSDIYRLKKAVIKQSLREIGDQRRSTTMRREALNWLMSNDVHPFSAIVCCQAHKLDLEHLRMLVAHLVKDLN</sequence>
<dbReference type="HOGENOM" id="CLU_2357277_0_0_6"/>
<reference evidence="2" key="1">
    <citation type="submission" date="2012-12" db="EMBL/GenBank/DDBJ databases">
        <title>Genome Sequence of Photobacterium leiognathi lrivu.4.1.</title>
        <authorList>
            <person name="Urbanczyk H."/>
            <person name="Ogura Y."/>
            <person name="Hayashi T."/>
            <person name="Dunlap P.V."/>
        </authorList>
    </citation>
    <scope>NUCLEOTIDE SEQUENCE [LARGE SCALE GENOMIC DNA]</scope>
    <source>
        <strain evidence="2">lrivu.4.1</strain>
    </source>
</reference>
<dbReference type="AlphaFoldDB" id="V5F6V5"/>
<accession>V5F6V5</accession>
<proteinExistence type="predicted"/>
<dbReference type="Proteomes" id="UP000030675">
    <property type="component" value="Unassembled WGS sequence"/>
</dbReference>
<protein>
    <submittedName>
        <fullName evidence="1">Uncharacterized protein</fullName>
    </submittedName>
</protein>
<gene>
    <name evidence="1" type="ORF">PLEI_0208</name>
</gene>
<dbReference type="RefSeq" id="WP_023931110.1">
    <property type="nucleotide sequence ID" value="NZ_DF196808.1"/>
</dbReference>